<dbReference type="PANTHER" id="PTHR45339">
    <property type="entry name" value="HYBRID SIGNAL TRANSDUCTION HISTIDINE KINASE J"/>
    <property type="match status" value="1"/>
</dbReference>
<dbReference type="SUPFAM" id="SSF52172">
    <property type="entry name" value="CheY-like"/>
    <property type="match status" value="1"/>
</dbReference>
<reference evidence="5 6" key="1">
    <citation type="submission" date="2018-07" db="EMBL/GenBank/DDBJ databases">
        <title>Genomic Encyclopedia of Type Strains, Phase IV (KMG-IV): sequencing the most valuable type-strain genomes for metagenomic binning, comparative biology and taxonomic classification.</title>
        <authorList>
            <person name="Goeker M."/>
        </authorList>
    </citation>
    <scope>NUCLEOTIDE SEQUENCE [LARGE SCALE GENOMIC DNA]</scope>
    <source>
        <strain evidence="5 6">DSM 26407</strain>
    </source>
</reference>
<dbReference type="Pfam" id="PF00072">
    <property type="entry name" value="Response_reg"/>
    <property type="match status" value="1"/>
</dbReference>
<dbReference type="Gene3D" id="3.40.50.2300">
    <property type="match status" value="1"/>
</dbReference>
<evidence type="ECO:0000256" key="3">
    <source>
        <dbReference type="PROSITE-ProRule" id="PRU00169"/>
    </source>
</evidence>
<keyword evidence="1 3" id="KW-0597">Phosphoprotein</keyword>
<feature type="modified residue" description="4-aspartylphosphate" evidence="3">
    <location>
        <position position="52"/>
    </location>
</feature>
<organism evidence="5 6">
    <name type="scientific">Thioalbus denitrificans</name>
    <dbReference type="NCBI Taxonomy" id="547122"/>
    <lineage>
        <taxon>Bacteria</taxon>
        <taxon>Pseudomonadati</taxon>
        <taxon>Pseudomonadota</taxon>
        <taxon>Gammaproteobacteria</taxon>
        <taxon>Chromatiales</taxon>
        <taxon>Ectothiorhodospiraceae</taxon>
        <taxon>Thioalbus</taxon>
    </lineage>
</organism>
<comment type="caution">
    <text evidence="5">The sequence shown here is derived from an EMBL/GenBank/DDBJ whole genome shotgun (WGS) entry which is preliminary data.</text>
</comment>
<dbReference type="OrthoDB" id="9800897at2"/>
<evidence type="ECO:0000259" key="4">
    <source>
        <dbReference type="PROSITE" id="PS50110"/>
    </source>
</evidence>
<dbReference type="AlphaFoldDB" id="A0A369BW75"/>
<keyword evidence="2" id="KW-0902">Two-component regulatory system</keyword>
<dbReference type="InterPro" id="IPR011006">
    <property type="entry name" value="CheY-like_superfamily"/>
</dbReference>
<evidence type="ECO:0000313" key="5">
    <source>
        <dbReference type="EMBL" id="RCX24978.1"/>
    </source>
</evidence>
<proteinExistence type="predicted"/>
<evidence type="ECO:0000256" key="2">
    <source>
        <dbReference type="ARBA" id="ARBA00023012"/>
    </source>
</evidence>
<dbReference type="InterPro" id="IPR001789">
    <property type="entry name" value="Sig_transdc_resp-reg_receiver"/>
</dbReference>
<dbReference type="SMART" id="SM00448">
    <property type="entry name" value="REC"/>
    <property type="match status" value="1"/>
</dbReference>
<dbReference type="PROSITE" id="PS50110">
    <property type="entry name" value="RESPONSE_REGULATORY"/>
    <property type="match status" value="1"/>
</dbReference>
<dbReference type="EMBL" id="QPJY01000013">
    <property type="protein sequence ID" value="RCX24978.1"/>
    <property type="molecule type" value="Genomic_DNA"/>
</dbReference>
<evidence type="ECO:0000313" key="6">
    <source>
        <dbReference type="Proteomes" id="UP000252707"/>
    </source>
</evidence>
<name>A0A369BW75_9GAMM</name>
<dbReference type="GO" id="GO:0000160">
    <property type="term" value="P:phosphorelay signal transduction system"/>
    <property type="evidence" value="ECO:0007669"/>
    <property type="project" value="UniProtKB-KW"/>
</dbReference>
<dbReference type="RefSeq" id="WP_114281037.1">
    <property type="nucleotide sequence ID" value="NZ_QPJY01000013.1"/>
</dbReference>
<feature type="domain" description="Response regulatory" evidence="4">
    <location>
        <begin position="3"/>
        <end position="119"/>
    </location>
</feature>
<gene>
    <name evidence="5" type="ORF">DFQ59_11374</name>
</gene>
<accession>A0A369BW75</accession>
<sequence length="123" mass="13640">MKRVLIIEDDDNNYVLISDLLTHAGFTTQRAGTGEEGVRMALEENPYLVLLDIQLPDIDGYEVLRRIRDSQPDGAMPIIAVTSYAMSGDRERLLAAGCNGYIEKPIDPLRVVRQIRDIAGVAP</sequence>
<dbReference type="PANTHER" id="PTHR45339:SF1">
    <property type="entry name" value="HYBRID SIGNAL TRANSDUCTION HISTIDINE KINASE J"/>
    <property type="match status" value="1"/>
</dbReference>
<dbReference type="Proteomes" id="UP000252707">
    <property type="component" value="Unassembled WGS sequence"/>
</dbReference>
<keyword evidence="6" id="KW-1185">Reference proteome</keyword>
<evidence type="ECO:0000256" key="1">
    <source>
        <dbReference type="ARBA" id="ARBA00022553"/>
    </source>
</evidence>
<protein>
    <submittedName>
        <fullName evidence="5">Response regulator receiver domain-containing protein</fullName>
    </submittedName>
</protein>